<feature type="transmembrane region" description="Helical" evidence="7">
    <location>
        <begin position="9"/>
        <end position="32"/>
    </location>
</feature>
<dbReference type="OrthoDB" id="3539228at2"/>
<evidence type="ECO:0000256" key="7">
    <source>
        <dbReference type="SAM" id="Phobius"/>
    </source>
</evidence>
<dbReference type="Proteomes" id="UP000249304">
    <property type="component" value="Unassembled WGS sequence"/>
</dbReference>
<proteinExistence type="predicted"/>
<dbReference type="SUPFAM" id="SSF103473">
    <property type="entry name" value="MFS general substrate transporter"/>
    <property type="match status" value="1"/>
</dbReference>
<dbReference type="PANTHER" id="PTHR43266">
    <property type="entry name" value="MACROLIDE-EFFLUX PROTEIN"/>
    <property type="match status" value="1"/>
</dbReference>
<name>A0A2W2E8S7_9ACTN</name>
<dbReference type="InterPro" id="IPR020846">
    <property type="entry name" value="MFS_dom"/>
</dbReference>
<evidence type="ECO:0000256" key="1">
    <source>
        <dbReference type="ARBA" id="ARBA00004651"/>
    </source>
</evidence>
<dbReference type="RefSeq" id="WP_146615499.1">
    <property type="nucleotide sequence ID" value="NZ_POUD01000023.1"/>
</dbReference>
<dbReference type="AlphaFoldDB" id="A0A2W2E8S7"/>
<evidence type="ECO:0000313" key="9">
    <source>
        <dbReference type="EMBL" id="PZG20686.1"/>
    </source>
</evidence>
<keyword evidence="6 7" id="KW-0472">Membrane</keyword>
<sequence>MAIRDFRRYYIGQTASAFGDSLTPFAMAFAVLHLTGSAVDLGVVVLSTRLPVIVLTLLGGAAGDRFQRRTVMLVADLVRFVAHGGTAVLLLAGAAEIWMLVALQLVAGAGSAFFNPAAVGLVGSLAGKEQLQAANSLISISRSAASIMALSLMHI</sequence>
<keyword evidence="10" id="KW-1185">Reference proteome</keyword>
<dbReference type="Pfam" id="PF05977">
    <property type="entry name" value="MFS_3"/>
    <property type="match status" value="1"/>
</dbReference>
<comment type="caution">
    <text evidence="9">The sequence shown here is derived from an EMBL/GenBank/DDBJ whole genome shotgun (WGS) entry which is preliminary data.</text>
</comment>
<organism evidence="9 10">
    <name type="scientific">Nonomuraea aridisoli</name>
    <dbReference type="NCBI Taxonomy" id="2070368"/>
    <lineage>
        <taxon>Bacteria</taxon>
        <taxon>Bacillati</taxon>
        <taxon>Actinomycetota</taxon>
        <taxon>Actinomycetes</taxon>
        <taxon>Streptosporangiales</taxon>
        <taxon>Streptosporangiaceae</taxon>
        <taxon>Nonomuraea</taxon>
    </lineage>
</organism>
<gene>
    <name evidence="9" type="ORF">C1J01_08400</name>
</gene>
<evidence type="ECO:0000256" key="5">
    <source>
        <dbReference type="ARBA" id="ARBA00022989"/>
    </source>
</evidence>
<evidence type="ECO:0000256" key="2">
    <source>
        <dbReference type="ARBA" id="ARBA00022448"/>
    </source>
</evidence>
<keyword evidence="5 7" id="KW-1133">Transmembrane helix</keyword>
<dbReference type="PROSITE" id="PS50850">
    <property type="entry name" value="MFS"/>
    <property type="match status" value="1"/>
</dbReference>
<dbReference type="GO" id="GO:0005886">
    <property type="term" value="C:plasma membrane"/>
    <property type="evidence" value="ECO:0007669"/>
    <property type="project" value="UniProtKB-SubCell"/>
</dbReference>
<dbReference type="Gene3D" id="1.20.1250.20">
    <property type="entry name" value="MFS general substrate transporter like domains"/>
    <property type="match status" value="1"/>
</dbReference>
<evidence type="ECO:0000313" key="10">
    <source>
        <dbReference type="Proteomes" id="UP000249304"/>
    </source>
</evidence>
<keyword evidence="4 7" id="KW-0812">Transmembrane</keyword>
<keyword evidence="2" id="KW-0813">Transport</keyword>
<dbReference type="InterPro" id="IPR036259">
    <property type="entry name" value="MFS_trans_sf"/>
</dbReference>
<dbReference type="PANTHER" id="PTHR43266:SF2">
    <property type="entry name" value="MAJOR FACILITATOR SUPERFAMILY (MFS) PROFILE DOMAIN-CONTAINING PROTEIN"/>
    <property type="match status" value="1"/>
</dbReference>
<evidence type="ECO:0000256" key="4">
    <source>
        <dbReference type="ARBA" id="ARBA00022692"/>
    </source>
</evidence>
<feature type="domain" description="Major facilitator superfamily (MFS) profile" evidence="8">
    <location>
        <begin position="1"/>
        <end position="155"/>
    </location>
</feature>
<evidence type="ECO:0000256" key="3">
    <source>
        <dbReference type="ARBA" id="ARBA00022475"/>
    </source>
</evidence>
<dbReference type="EMBL" id="POUD01000023">
    <property type="protein sequence ID" value="PZG20686.1"/>
    <property type="molecule type" value="Genomic_DNA"/>
</dbReference>
<evidence type="ECO:0000256" key="6">
    <source>
        <dbReference type="ARBA" id="ARBA00023136"/>
    </source>
</evidence>
<feature type="transmembrane region" description="Helical" evidence="7">
    <location>
        <begin position="38"/>
        <end position="58"/>
    </location>
</feature>
<dbReference type="InterPro" id="IPR010290">
    <property type="entry name" value="TM_effector"/>
</dbReference>
<feature type="non-terminal residue" evidence="9">
    <location>
        <position position="155"/>
    </location>
</feature>
<accession>A0A2W2E8S7</accession>
<dbReference type="GO" id="GO:0022857">
    <property type="term" value="F:transmembrane transporter activity"/>
    <property type="evidence" value="ECO:0007669"/>
    <property type="project" value="InterPro"/>
</dbReference>
<comment type="subcellular location">
    <subcellularLocation>
        <location evidence="1">Cell membrane</location>
        <topology evidence="1">Multi-pass membrane protein</topology>
    </subcellularLocation>
</comment>
<keyword evidence="3" id="KW-1003">Cell membrane</keyword>
<reference evidence="9 10" key="1">
    <citation type="submission" date="2018-01" db="EMBL/GenBank/DDBJ databases">
        <title>Draft genome sequence of Nonomuraea sp. KC333.</title>
        <authorList>
            <person name="Sahin N."/>
            <person name="Saygin H."/>
            <person name="Ay H."/>
        </authorList>
    </citation>
    <scope>NUCLEOTIDE SEQUENCE [LARGE SCALE GENOMIC DNA]</scope>
    <source>
        <strain evidence="9 10">KC333</strain>
    </source>
</reference>
<evidence type="ECO:0000259" key="8">
    <source>
        <dbReference type="PROSITE" id="PS50850"/>
    </source>
</evidence>
<protein>
    <submittedName>
        <fullName evidence="9">MFS transporter</fullName>
    </submittedName>
</protein>